<evidence type="ECO:0000256" key="7">
    <source>
        <dbReference type="HAMAP-Rule" id="MF_00201"/>
    </source>
</evidence>
<gene>
    <name evidence="7" type="primary">recO</name>
    <name evidence="9" type="ORF">HMPREF3187_01611</name>
</gene>
<comment type="similarity">
    <text evidence="1 7">Belongs to the RecO family.</text>
</comment>
<keyword evidence="3 7" id="KW-0227">DNA damage</keyword>
<comment type="function">
    <text evidence="7">Involved in DNA repair and RecF pathway recombination.</text>
</comment>
<evidence type="ECO:0000313" key="9">
    <source>
        <dbReference type="EMBL" id="KXB33722.1"/>
    </source>
</evidence>
<dbReference type="Gene3D" id="2.40.50.140">
    <property type="entry name" value="Nucleic acid-binding proteins"/>
    <property type="match status" value="1"/>
</dbReference>
<protein>
    <recommendedName>
        <fullName evidence="2 7">DNA repair protein RecO</fullName>
    </recommendedName>
    <alternativeName>
        <fullName evidence="6 7">Recombination protein O</fullName>
    </alternativeName>
</protein>
<dbReference type="EMBL" id="LSCQ01000090">
    <property type="protein sequence ID" value="KXB33722.1"/>
    <property type="molecule type" value="Genomic_DNA"/>
</dbReference>
<dbReference type="RefSeq" id="WP_060937285.1">
    <property type="nucleotide sequence ID" value="NZ_JASOZP010000013.1"/>
</dbReference>
<dbReference type="STRING" id="87541.AWM71_07655"/>
<dbReference type="InterPro" id="IPR042242">
    <property type="entry name" value="RecO_C"/>
</dbReference>
<sequence>MEPVEFLGIVLFQRPYKDRDALLKIFMRSKGKRMFFVKNLKSPNHFLKRACFPMARATYIGQINAHGFSFLNEVKTCYFPKRVQVDIEANAYASYLAHLVDASLEEGEVDEGLFDKLWQALEKIEEGNDSMVIANILEVQLLPKFGVDPHLKSCVFCQKDQGIFDYSVRYDGLICQDHFSRDPKRSHWSARAAHFIRIFSQLDYEAIQSISLNGKTKREIRQAIDSLYQEYVGLSLKSKSFIDKLINFDNPLDDSYSGKV</sequence>
<keyword evidence="4 7" id="KW-0233">DNA recombination</keyword>
<dbReference type="SUPFAM" id="SSF57863">
    <property type="entry name" value="ArfGap/RecO-like zinc finger"/>
    <property type="match status" value="1"/>
</dbReference>
<dbReference type="InterPro" id="IPR022572">
    <property type="entry name" value="DNA_rep/recomb_RecO_N"/>
</dbReference>
<dbReference type="Pfam" id="PF11967">
    <property type="entry name" value="RecO_N"/>
    <property type="match status" value="1"/>
</dbReference>
<dbReference type="Gene3D" id="6.20.220.20">
    <property type="entry name" value="Recombination protein O, zinc-binding domain"/>
    <property type="match status" value="1"/>
</dbReference>
<dbReference type="GO" id="GO:0006302">
    <property type="term" value="P:double-strand break repair"/>
    <property type="evidence" value="ECO:0007669"/>
    <property type="project" value="TreeGrafter"/>
</dbReference>
<proteinExistence type="inferred from homology"/>
<evidence type="ECO:0000259" key="8">
    <source>
        <dbReference type="Pfam" id="PF11967"/>
    </source>
</evidence>
<organism evidence="9 10">
    <name type="scientific">Aerococcus christensenii</name>
    <dbReference type="NCBI Taxonomy" id="87541"/>
    <lineage>
        <taxon>Bacteria</taxon>
        <taxon>Bacillati</taxon>
        <taxon>Bacillota</taxon>
        <taxon>Bacilli</taxon>
        <taxon>Lactobacillales</taxon>
        <taxon>Aerococcaceae</taxon>
        <taxon>Aerococcus</taxon>
    </lineage>
</organism>
<dbReference type="GO" id="GO:0006310">
    <property type="term" value="P:DNA recombination"/>
    <property type="evidence" value="ECO:0007669"/>
    <property type="project" value="UniProtKB-UniRule"/>
</dbReference>
<dbReference type="AlphaFoldDB" id="A0A133XS17"/>
<dbReference type="OrthoDB" id="9797083at2"/>
<dbReference type="HAMAP" id="MF_00201">
    <property type="entry name" value="RecO"/>
    <property type="match status" value="1"/>
</dbReference>
<accession>A0A133XS17</accession>
<evidence type="ECO:0000256" key="2">
    <source>
        <dbReference type="ARBA" id="ARBA00021310"/>
    </source>
</evidence>
<reference evidence="9 10" key="1">
    <citation type="submission" date="2016-01" db="EMBL/GenBank/DDBJ databases">
        <authorList>
            <person name="Oliw E.H."/>
        </authorList>
    </citation>
    <scope>NUCLEOTIDE SEQUENCE [LARGE SCALE GENOMIC DNA]</scope>
    <source>
        <strain evidence="9 10">KA00635</strain>
    </source>
</reference>
<comment type="caution">
    <text evidence="9">The sequence shown here is derived from an EMBL/GenBank/DDBJ whole genome shotgun (WGS) entry which is preliminary data.</text>
</comment>
<dbReference type="NCBIfam" id="TIGR00613">
    <property type="entry name" value="reco"/>
    <property type="match status" value="1"/>
</dbReference>
<evidence type="ECO:0000256" key="1">
    <source>
        <dbReference type="ARBA" id="ARBA00007452"/>
    </source>
</evidence>
<evidence type="ECO:0000256" key="5">
    <source>
        <dbReference type="ARBA" id="ARBA00023204"/>
    </source>
</evidence>
<feature type="domain" description="DNA replication/recombination mediator RecO N-terminal" evidence="8">
    <location>
        <begin position="1"/>
        <end position="77"/>
    </location>
</feature>
<dbReference type="Gene3D" id="1.20.1440.120">
    <property type="entry name" value="Recombination protein O, C-terminal domain"/>
    <property type="match status" value="1"/>
</dbReference>
<dbReference type="PANTHER" id="PTHR33991:SF1">
    <property type="entry name" value="DNA REPAIR PROTEIN RECO"/>
    <property type="match status" value="1"/>
</dbReference>
<evidence type="ECO:0000256" key="6">
    <source>
        <dbReference type="ARBA" id="ARBA00033409"/>
    </source>
</evidence>
<dbReference type="InterPro" id="IPR012340">
    <property type="entry name" value="NA-bd_OB-fold"/>
</dbReference>
<evidence type="ECO:0000256" key="3">
    <source>
        <dbReference type="ARBA" id="ARBA00022763"/>
    </source>
</evidence>
<dbReference type="PANTHER" id="PTHR33991">
    <property type="entry name" value="DNA REPAIR PROTEIN RECO"/>
    <property type="match status" value="1"/>
</dbReference>
<dbReference type="InterPro" id="IPR003717">
    <property type="entry name" value="RecO"/>
</dbReference>
<dbReference type="Pfam" id="PF02565">
    <property type="entry name" value="RecO_C"/>
    <property type="match status" value="1"/>
</dbReference>
<dbReference type="GO" id="GO:0043590">
    <property type="term" value="C:bacterial nucleoid"/>
    <property type="evidence" value="ECO:0007669"/>
    <property type="project" value="TreeGrafter"/>
</dbReference>
<name>A0A133XS17_9LACT</name>
<dbReference type="PATRIC" id="fig|87541.4.peg.1600"/>
<keyword evidence="5 7" id="KW-0234">DNA repair</keyword>
<dbReference type="Proteomes" id="UP000070422">
    <property type="component" value="Unassembled WGS sequence"/>
</dbReference>
<evidence type="ECO:0000256" key="4">
    <source>
        <dbReference type="ARBA" id="ARBA00023172"/>
    </source>
</evidence>
<dbReference type="InterPro" id="IPR037278">
    <property type="entry name" value="ARFGAP/RecO"/>
</dbReference>
<evidence type="ECO:0000313" key="10">
    <source>
        <dbReference type="Proteomes" id="UP000070422"/>
    </source>
</evidence>